<reference evidence="1 2" key="1">
    <citation type="submission" date="2023-02" db="EMBL/GenBank/DDBJ databases">
        <title>Genome sequence of Novosphingobium humi KACC 19094.</title>
        <authorList>
            <person name="Kim S."/>
            <person name="Heo J."/>
            <person name="Kwon S.-W."/>
        </authorList>
    </citation>
    <scope>NUCLEOTIDE SEQUENCE [LARGE SCALE GENOMIC DNA]</scope>
    <source>
        <strain evidence="1 2">KACC 19094</strain>
    </source>
</reference>
<evidence type="ECO:0000313" key="2">
    <source>
        <dbReference type="Proteomes" id="UP001218231"/>
    </source>
</evidence>
<protein>
    <submittedName>
        <fullName evidence="1">AlpA family phage regulatory protein</fullName>
    </submittedName>
</protein>
<dbReference type="Gene3D" id="1.10.238.160">
    <property type="match status" value="1"/>
</dbReference>
<dbReference type="PANTHER" id="PTHR36154">
    <property type="entry name" value="DNA-BINDING TRANSCRIPTIONAL ACTIVATOR ALPA"/>
    <property type="match status" value="1"/>
</dbReference>
<dbReference type="SUPFAM" id="SSF46955">
    <property type="entry name" value="Putative DNA-binding domain"/>
    <property type="match status" value="1"/>
</dbReference>
<proteinExistence type="predicted"/>
<evidence type="ECO:0000313" key="1">
    <source>
        <dbReference type="EMBL" id="WCT78624.1"/>
    </source>
</evidence>
<name>A0ABY7U305_9SPHN</name>
<dbReference type="InterPro" id="IPR010260">
    <property type="entry name" value="AlpA"/>
</dbReference>
<dbReference type="PANTHER" id="PTHR36154:SF1">
    <property type="entry name" value="DNA-BINDING TRANSCRIPTIONAL ACTIVATOR ALPA"/>
    <property type="match status" value="1"/>
</dbReference>
<gene>
    <name evidence="1" type="ORF">PQ457_06590</name>
</gene>
<dbReference type="Pfam" id="PF05930">
    <property type="entry name" value="Phage_AlpA"/>
    <property type="match status" value="1"/>
</dbReference>
<dbReference type="Proteomes" id="UP001218231">
    <property type="component" value="Chromosome"/>
</dbReference>
<organism evidence="1 2">
    <name type="scientific">Novosphingobium humi</name>
    <dbReference type="NCBI Taxonomy" id="2282397"/>
    <lineage>
        <taxon>Bacteria</taxon>
        <taxon>Pseudomonadati</taxon>
        <taxon>Pseudomonadota</taxon>
        <taxon>Alphaproteobacteria</taxon>
        <taxon>Sphingomonadales</taxon>
        <taxon>Sphingomonadaceae</taxon>
        <taxon>Novosphingobium</taxon>
    </lineage>
</organism>
<sequence length="67" mass="7671">MSQPTVERLLPMREVKSITGAGATTIYRWIRQGRFPRQVQIMPGAVRWRESDVIAWQQGLSSRPSTT</sequence>
<dbReference type="InterPro" id="IPR009061">
    <property type="entry name" value="DNA-bd_dom_put_sf"/>
</dbReference>
<accession>A0ABY7U305</accession>
<dbReference type="InterPro" id="IPR052931">
    <property type="entry name" value="Prophage_regulatory_activator"/>
</dbReference>
<dbReference type="RefSeq" id="WP_273618934.1">
    <property type="nucleotide sequence ID" value="NZ_CP117417.1"/>
</dbReference>
<dbReference type="EMBL" id="CP117417">
    <property type="protein sequence ID" value="WCT78624.1"/>
    <property type="molecule type" value="Genomic_DNA"/>
</dbReference>
<keyword evidence="2" id="KW-1185">Reference proteome</keyword>